<dbReference type="Proteomes" id="UP000431401">
    <property type="component" value="Unassembled WGS sequence"/>
</dbReference>
<accession>A0A7K0DM21</accession>
<evidence type="ECO:0000313" key="2">
    <source>
        <dbReference type="Proteomes" id="UP000431401"/>
    </source>
</evidence>
<organism evidence="1 2">
    <name type="scientific">Nocardia aurantia</name>
    <dbReference type="NCBI Taxonomy" id="2585199"/>
    <lineage>
        <taxon>Bacteria</taxon>
        <taxon>Bacillati</taxon>
        <taxon>Actinomycetota</taxon>
        <taxon>Actinomycetes</taxon>
        <taxon>Mycobacteriales</taxon>
        <taxon>Nocardiaceae</taxon>
        <taxon>Nocardia</taxon>
    </lineage>
</organism>
<sequence>MQIDVEFVGPLPGKTGAPVVKPVGRRGQFYQYTAIDDRTRPRILKIYPRTNQKTAIQFLDYVLS</sequence>
<evidence type="ECO:0000313" key="1">
    <source>
        <dbReference type="EMBL" id="MQY26738.1"/>
    </source>
</evidence>
<dbReference type="AlphaFoldDB" id="A0A7K0DM21"/>
<protein>
    <recommendedName>
        <fullName evidence="3">DDE domain-containing protein</fullName>
    </recommendedName>
</protein>
<reference evidence="1 2" key="1">
    <citation type="submission" date="2019-10" db="EMBL/GenBank/DDBJ databases">
        <title>Nocardia macrotermitis sp. nov. and Nocardia aurantia sp. nov., isolated from the gut of fungus growing-termite Macrotermes natalensis.</title>
        <authorList>
            <person name="Benndorf R."/>
            <person name="Schwitalla J."/>
            <person name="Martin K."/>
            <person name="De Beer W."/>
            <person name="Kaster A.-K."/>
            <person name="Vollmers J."/>
            <person name="Poulsen M."/>
            <person name="Beemelmanns C."/>
        </authorList>
    </citation>
    <scope>NUCLEOTIDE SEQUENCE [LARGE SCALE GENOMIC DNA]</scope>
    <source>
        <strain evidence="1 2">RB56</strain>
    </source>
</reference>
<name>A0A7K0DM21_9NOCA</name>
<dbReference type="RefSeq" id="WP_194290808.1">
    <property type="nucleotide sequence ID" value="NZ_WEGI01000004.1"/>
</dbReference>
<comment type="caution">
    <text evidence="1">The sequence shown here is derived from an EMBL/GenBank/DDBJ whole genome shotgun (WGS) entry which is preliminary data.</text>
</comment>
<dbReference type="EMBL" id="WEGI01000004">
    <property type="protein sequence ID" value="MQY26738.1"/>
    <property type="molecule type" value="Genomic_DNA"/>
</dbReference>
<proteinExistence type="predicted"/>
<gene>
    <name evidence="1" type="ORF">NRB56_23110</name>
</gene>
<evidence type="ECO:0008006" key="3">
    <source>
        <dbReference type="Google" id="ProtNLM"/>
    </source>
</evidence>
<keyword evidence="2" id="KW-1185">Reference proteome</keyword>